<evidence type="ECO:0000256" key="4">
    <source>
        <dbReference type="RuleBase" id="RU004508"/>
    </source>
</evidence>
<dbReference type="AlphaFoldDB" id="A0A517P2I3"/>
<dbReference type="InterPro" id="IPR015421">
    <property type="entry name" value="PyrdxlP-dep_Trfase_major"/>
</dbReference>
<feature type="active site" description="Proton acceptor" evidence="2">
    <location>
        <position position="196"/>
    </location>
</feature>
<dbReference type="InterPro" id="IPR000653">
    <property type="entry name" value="DegT/StrS_aminotransferase"/>
</dbReference>
<dbReference type="InterPro" id="IPR015422">
    <property type="entry name" value="PyrdxlP-dep_Trfase_small"/>
</dbReference>
<keyword evidence="6" id="KW-1185">Reference proteome</keyword>
<dbReference type="Pfam" id="PF01041">
    <property type="entry name" value="DegT_DnrJ_EryC1"/>
    <property type="match status" value="1"/>
</dbReference>
<dbReference type="InterPro" id="IPR015424">
    <property type="entry name" value="PyrdxlP-dep_Trfase"/>
</dbReference>
<dbReference type="GO" id="GO:0000271">
    <property type="term" value="P:polysaccharide biosynthetic process"/>
    <property type="evidence" value="ECO:0007669"/>
    <property type="project" value="TreeGrafter"/>
</dbReference>
<evidence type="ECO:0000256" key="2">
    <source>
        <dbReference type="PIRSR" id="PIRSR000390-1"/>
    </source>
</evidence>
<dbReference type="GO" id="GO:0030170">
    <property type="term" value="F:pyridoxal phosphate binding"/>
    <property type="evidence" value="ECO:0007669"/>
    <property type="project" value="TreeGrafter"/>
</dbReference>
<dbReference type="PANTHER" id="PTHR30244:SF34">
    <property type="entry name" value="DTDP-4-AMINO-4,6-DIDEOXYGALACTOSE TRANSAMINASE"/>
    <property type="match status" value="1"/>
</dbReference>
<comment type="similarity">
    <text evidence="1 4">Belongs to the DegT/DnrJ/EryC1 family.</text>
</comment>
<feature type="modified residue" description="N6-(pyridoxal phosphate)lysine" evidence="3">
    <location>
        <position position="196"/>
    </location>
</feature>
<dbReference type="Proteomes" id="UP000319817">
    <property type="component" value="Chromosome"/>
</dbReference>
<dbReference type="EC" id="2.6.1.33" evidence="5"/>
<keyword evidence="5" id="KW-0032">Aminotransferase</keyword>
<reference evidence="5 6" key="1">
    <citation type="submission" date="2019-02" db="EMBL/GenBank/DDBJ databases">
        <title>Deep-cultivation of Planctomycetes and their phenomic and genomic characterization uncovers novel biology.</title>
        <authorList>
            <person name="Wiegand S."/>
            <person name="Jogler M."/>
            <person name="Boedeker C."/>
            <person name="Pinto D."/>
            <person name="Vollmers J."/>
            <person name="Rivas-Marin E."/>
            <person name="Kohn T."/>
            <person name="Peeters S.H."/>
            <person name="Heuer A."/>
            <person name="Rast P."/>
            <person name="Oberbeckmann S."/>
            <person name="Bunk B."/>
            <person name="Jeske O."/>
            <person name="Meyerdierks A."/>
            <person name="Storesund J.E."/>
            <person name="Kallscheuer N."/>
            <person name="Luecker S."/>
            <person name="Lage O.M."/>
            <person name="Pohl T."/>
            <person name="Merkel B.J."/>
            <person name="Hornburger P."/>
            <person name="Mueller R.-W."/>
            <person name="Bruemmer F."/>
            <person name="Labrenz M."/>
            <person name="Spormann A.M."/>
            <person name="Op den Camp H."/>
            <person name="Overmann J."/>
            <person name="Amann R."/>
            <person name="Jetten M.S.M."/>
            <person name="Mascher T."/>
            <person name="Medema M.H."/>
            <person name="Devos D.P."/>
            <person name="Kaster A.-K."/>
            <person name="Ovreas L."/>
            <person name="Rohde M."/>
            <person name="Galperin M.Y."/>
            <person name="Jogler C."/>
        </authorList>
    </citation>
    <scope>NUCLEOTIDE SEQUENCE [LARGE SCALE GENOMIC DNA]</scope>
    <source>
        <strain evidence="5 6">K23_9</strain>
    </source>
</reference>
<sequence>MFVVLSIHWQGKQMTNNPVDDTTLMSEKDYQRVFRRMYANGYFTNHGPLAREFEQELESFLDIGHAVTVGNESLALLIAMTALELRGEIILPAWGSELPARIANWLGLQIRYSDIDRSTHQLSIESLQPKLNNEAEAVCLVEMYGSRCDPSLIDYLCAQQKQVIILAIDSFAAASSTGLVENRSGVTTVFGFGPGKILYSTQGGAIATSDDGLAERCRNIRSSYGARKSVPVMATCNGRFSEFQAGVGLASLEYVPQAIERNHAIAAIYDAAMTDHAVATPLRFANTSLQNGQCYPIFFRGDQRDGLSSELQGMGVELLAGKPSHDDHPIARDLAASVAFLPVNNAAADGLAEKIARHFNNLP</sequence>
<organism evidence="5 6">
    <name type="scientific">Stieleria marina</name>
    <dbReference type="NCBI Taxonomy" id="1930275"/>
    <lineage>
        <taxon>Bacteria</taxon>
        <taxon>Pseudomonadati</taxon>
        <taxon>Planctomycetota</taxon>
        <taxon>Planctomycetia</taxon>
        <taxon>Pirellulales</taxon>
        <taxon>Pirellulaceae</taxon>
        <taxon>Stieleria</taxon>
    </lineage>
</organism>
<gene>
    <name evidence="5" type="primary">vioA_1</name>
    <name evidence="5" type="ORF">K239x_55780</name>
</gene>
<name>A0A517P2I3_9BACT</name>
<dbReference type="EMBL" id="CP036526">
    <property type="protein sequence ID" value="QDT13558.1"/>
    <property type="molecule type" value="Genomic_DNA"/>
</dbReference>
<evidence type="ECO:0000256" key="3">
    <source>
        <dbReference type="PIRSR" id="PIRSR000390-2"/>
    </source>
</evidence>
<proteinExistence type="inferred from homology"/>
<dbReference type="Gene3D" id="3.40.640.10">
    <property type="entry name" value="Type I PLP-dependent aspartate aminotransferase-like (Major domain)"/>
    <property type="match status" value="1"/>
</dbReference>
<dbReference type="Gene3D" id="3.90.1150.10">
    <property type="entry name" value="Aspartate Aminotransferase, domain 1"/>
    <property type="match status" value="1"/>
</dbReference>
<keyword evidence="5" id="KW-0808">Transferase</keyword>
<accession>A0A517P2I3</accession>
<keyword evidence="3 4" id="KW-0663">Pyridoxal phosphate</keyword>
<evidence type="ECO:0000313" key="5">
    <source>
        <dbReference type="EMBL" id="QDT13558.1"/>
    </source>
</evidence>
<dbReference type="PANTHER" id="PTHR30244">
    <property type="entry name" value="TRANSAMINASE"/>
    <property type="match status" value="1"/>
</dbReference>
<dbReference type="GO" id="GO:0019179">
    <property type="term" value="F:dTDP-4-amino-4,6-dideoxy-D-glucose transaminase activity"/>
    <property type="evidence" value="ECO:0007669"/>
    <property type="project" value="UniProtKB-EC"/>
</dbReference>
<dbReference type="SUPFAM" id="SSF53383">
    <property type="entry name" value="PLP-dependent transferases"/>
    <property type="match status" value="1"/>
</dbReference>
<dbReference type="PIRSF" id="PIRSF000390">
    <property type="entry name" value="PLP_StrS"/>
    <property type="match status" value="1"/>
</dbReference>
<protein>
    <submittedName>
        <fullName evidence="5">dTDP-4-amino-4,6-dideoxy-D-glucose transaminase</fullName>
        <ecNumber evidence="5">2.6.1.33</ecNumber>
    </submittedName>
</protein>
<evidence type="ECO:0000313" key="6">
    <source>
        <dbReference type="Proteomes" id="UP000319817"/>
    </source>
</evidence>
<evidence type="ECO:0000256" key="1">
    <source>
        <dbReference type="ARBA" id="ARBA00037999"/>
    </source>
</evidence>